<protein>
    <submittedName>
        <fullName evidence="4">Porin family protein</fullName>
    </submittedName>
</protein>
<evidence type="ECO:0000313" key="5">
    <source>
        <dbReference type="Proteomes" id="UP000664096"/>
    </source>
</evidence>
<dbReference type="Pfam" id="PF13505">
    <property type="entry name" value="OMP_b-brl"/>
    <property type="match status" value="1"/>
</dbReference>
<evidence type="ECO:0000256" key="1">
    <source>
        <dbReference type="ARBA" id="ARBA00022729"/>
    </source>
</evidence>
<dbReference type="Gene3D" id="2.40.160.20">
    <property type="match status" value="1"/>
</dbReference>
<comment type="caution">
    <text evidence="4">The sequence shown here is derived from an EMBL/GenBank/DDBJ whole genome shotgun (WGS) entry which is preliminary data.</text>
</comment>
<dbReference type="EMBL" id="JAEKJZ010000002">
    <property type="protein sequence ID" value="MBN9671594.1"/>
    <property type="molecule type" value="Genomic_DNA"/>
</dbReference>
<organism evidence="4 5">
    <name type="scientific">Roseibium aggregatum</name>
    <dbReference type="NCBI Taxonomy" id="187304"/>
    <lineage>
        <taxon>Bacteria</taxon>
        <taxon>Pseudomonadati</taxon>
        <taxon>Pseudomonadota</taxon>
        <taxon>Alphaproteobacteria</taxon>
        <taxon>Hyphomicrobiales</taxon>
        <taxon>Stappiaceae</taxon>
        <taxon>Roseibium</taxon>
    </lineage>
</organism>
<dbReference type="InterPro" id="IPR011250">
    <property type="entry name" value="OMP/PagP_B-barrel"/>
</dbReference>
<feature type="domain" description="Outer membrane protein beta-barrel" evidence="3">
    <location>
        <begin position="15"/>
        <end position="245"/>
    </location>
</feature>
<dbReference type="RefSeq" id="WP_207141411.1">
    <property type="nucleotide sequence ID" value="NZ_JAEKJZ010000002.1"/>
</dbReference>
<dbReference type="AlphaFoldDB" id="A0A939J5C7"/>
<gene>
    <name evidence="4" type="ORF">JF539_14690</name>
</gene>
<dbReference type="Proteomes" id="UP000664096">
    <property type="component" value="Unassembled WGS sequence"/>
</dbReference>
<evidence type="ECO:0000256" key="2">
    <source>
        <dbReference type="SAM" id="SignalP"/>
    </source>
</evidence>
<evidence type="ECO:0000259" key="3">
    <source>
        <dbReference type="Pfam" id="PF13505"/>
    </source>
</evidence>
<name>A0A939J5C7_9HYPH</name>
<proteinExistence type="predicted"/>
<sequence>MLKNFRHLALSTFMSAIALSAGGAQAGDTLFSGFYVRGEAGISIGGSTGTTAPESNGIPAIFDSSDLGTGAGFGVGLGAYVTDRFRTELLFTSRQGHDYSSEMPGAPIQVTAEADVASYALMLGGIFDIHTFEIGQIKVTPNVSAMAGFAYNTTSDLTYTVAGLGNIVVDGGNTTNFAWGVGAGAGIALTDRISLDLGYRYSDLGDFETGRNIVSASVPAAFSLDKGWDGHYATHDILLGLRYKF</sequence>
<keyword evidence="1 2" id="KW-0732">Signal</keyword>
<dbReference type="SUPFAM" id="SSF56925">
    <property type="entry name" value="OMPA-like"/>
    <property type="match status" value="1"/>
</dbReference>
<reference evidence="4" key="1">
    <citation type="submission" date="2020-12" db="EMBL/GenBank/DDBJ databases">
        <title>Oil enriched cultivation method for isolating marine PHA-producing bacteria.</title>
        <authorList>
            <person name="Zheng W."/>
            <person name="Yu S."/>
            <person name="Huang Y."/>
        </authorList>
    </citation>
    <scope>NUCLEOTIDE SEQUENCE</scope>
    <source>
        <strain evidence="4">SY-2-12</strain>
    </source>
</reference>
<accession>A0A939J5C7</accession>
<dbReference type="InterPro" id="IPR027385">
    <property type="entry name" value="Beta-barrel_OMP"/>
</dbReference>
<feature type="signal peptide" evidence="2">
    <location>
        <begin position="1"/>
        <end position="26"/>
    </location>
</feature>
<feature type="chain" id="PRO_5038109872" evidence="2">
    <location>
        <begin position="27"/>
        <end position="245"/>
    </location>
</feature>
<evidence type="ECO:0000313" key="4">
    <source>
        <dbReference type="EMBL" id="MBN9671594.1"/>
    </source>
</evidence>